<dbReference type="InterPro" id="IPR004839">
    <property type="entry name" value="Aminotransferase_I/II_large"/>
</dbReference>
<accession>A0A420SBG3</accession>
<dbReference type="GO" id="GO:0006520">
    <property type="term" value="P:amino acid metabolic process"/>
    <property type="evidence" value="ECO:0007669"/>
    <property type="project" value="TreeGrafter"/>
</dbReference>
<comment type="caution">
    <text evidence="3">The sequence shown here is derived from an EMBL/GenBank/DDBJ whole genome shotgun (WGS) entry which is preliminary data.</text>
</comment>
<name>A0A420SBG3_GIBIN</name>
<dbReference type="GO" id="GO:0008483">
    <property type="term" value="F:transaminase activity"/>
    <property type="evidence" value="ECO:0007669"/>
    <property type="project" value="TreeGrafter"/>
</dbReference>
<dbReference type="InterPro" id="IPR015421">
    <property type="entry name" value="PyrdxlP-dep_Trfase_major"/>
</dbReference>
<evidence type="ECO:0000259" key="2">
    <source>
        <dbReference type="Pfam" id="PF00155"/>
    </source>
</evidence>
<feature type="domain" description="Aminotransferase class I/classII large" evidence="2">
    <location>
        <begin position="53"/>
        <end position="430"/>
    </location>
</feature>
<dbReference type="EMBL" id="MRDB01000085">
    <property type="protein sequence ID" value="RKL26674.1"/>
    <property type="molecule type" value="Genomic_DNA"/>
</dbReference>
<dbReference type="InterPro" id="IPR015422">
    <property type="entry name" value="PyrdxlP-dep_Trfase_small"/>
</dbReference>
<dbReference type="Pfam" id="PF00155">
    <property type="entry name" value="Aminotran_1_2"/>
    <property type="match status" value="1"/>
</dbReference>
<dbReference type="Proteomes" id="UP000283569">
    <property type="component" value="Unassembled WGS sequence"/>
</dbReference>
<organism evidence="3 4">
    <name type="scientific">Gibberella intermedia</name>
    <name type="common">Bulb rot disease fungus</name>
    <name type="synonym">Fusarium proliferatum</name>
    <dbReference type="NCBI Taxonomy" id="948311"/>
    <lineage>
        <taxon>Eukaryota</taxon>
        <taxon>Fungi</taxon>
        <taxon>Dikarya</taxon>
        <taxon>Ascomycota</taxon>
        <taxon>Pezizomycotina</taxon>
        <taxon>Sordariomycetes</taxon>
        <taxon>Hypocreomycetidae</taxon>
        <taxon>Hypocreales</taxon>
        <taxon>Nectriaceae</taxon>
        <taxon>Fusarium</taxon>
        <taxon>Fusarium fujikuroi species complex</taxon>
    </lineage>
</organism>
<dbReference type="SUPFAM" id="SSF53383">
    <property type="entry name" value="PLP-dependent transferases"/>
    <property type="match status" value="1"/>
</dbReference>
<evidence type="ECO:0000313" key="3">
    <source>
        <dbReference type="EMBL" id="RKL26674.1"/>
    </source>
</evidence>
<dbReference type="AlphaFoldDB" id="A0A420SBG3"/>
<protein>
    <recommendedName>
        <fullName evidence="2">Aminotransferase class I/classII large domain-containing protein</fullName>
    </recommendedName>
</protein>
<gene>
    <name evidence="3" type="ORF">BFJ72_g13634</name>
</gene>
<dbReference type="InterPro" id="IPR050478">
    <property type="entry name" value="Ethylene_sulfur-biosynth"/>
</dbReference>
<evidence type="ECO:0000313" key="4">
    <source>
        <dbReference type="Proteomes" id="UP000283569"/>
    </source>
</evidence>
<reference evidence="3 4" key="1">
    <citation type="journal article" date="2018" name="Sci. Rep.">
        <title>Characterisation of pathogen-specific regions and novel effector candidates in Fusarium oxysporum f. sp. cepae.</title>
        <authorList>
            <person name="Armitage A.D."/>
            <person name="Taylor A."/>
            <person name="Sobczyk M.K."/>
            <person name="Baxter L."/>
            <person name="Greenfield B.P."/>
            <person name="Bates H.J."/>
            <person name="Wilson F."/>
            <person name="Jackson A.C."/>
            <person name="Ott S."/>
            <person name="Harrison R.J."/>
            <person name="Clarkson J.P."/>
        </authorList>
    </citation>
    <scope>NUCLEOTIDE SEQUENCE [LARGE SCALE GENOMIC DNA]</scope>
    <source>
        <strain evidence="3 4">Fp_A8</strain>
    </source>
</reference>
<dbReference type="PANTHER" id="PTHR43795">
    <property type="entry name" value="BIFUNCTIONAL ASPARTATE AMINOTRANSFERASE AND GLUTAMATE/ASPARTATE-PREPHENATE AMINOTRANSFERASE-RELATED"/>
    <property type="match status" value="1"/>
</dbReference>
<proteinExistence type="predicted"/>
<dbReference type="Gene3D" id="3.90.1150.10">
    <property type="entry name" value="Aspartate Aminotransferase, domain 1"/>
    <property type="match status" value="1"/>
</dbReference>
<dbReference type="PANTHER" id="PTHR43795:SF63">
    <property type="entry name" value="PUTATIVE (AFU_ORTHOLOGUE AFUA_4G00630)-RELATED"/>
    <property type="match status" value="1"/>
</dbReference>
<dbReference type="CDD" id="cd00609">
    <property type="entry name" value="AAT_like"/>
    <property type="match status" value="1"/>
</dbReference>
<dbReference type="Gene3D" id="3.40.640.10">
    <property type="entry name" value="Type I PLP-dependent aspartate aminotransferase-like (Major domain)"/>
    <property type="match status" value="1"/>
</dbReference>
<sequence length="448" mass="50051">MAPLKATLSKRGEVFATPTSKMPMLNVVNDLWHAETNPGGYISLGVAENFRLDSHALTAGDGFTGSHRLRNTLARFINRHFSPFEDITKDQVIVTSGVGQAIELSGFALCDKGDGVLLSRPHYGNFPIDLGYRVEAKIVGVSFGDVDPFSIETVTYYEKALEEAEKQGIRVRVFLLCNPHNPLGEYVLILIVISSNRVPGRCYTPEVLKAYMQFCQKHNLHLISDEVYALSVWKNPEAPGAPDFTSALAVNPDGLIDRDLLHVLWGMGKDFGSCGIRIGCLISRNEAFLRACEANSYFSGPSSLADLATARVLSDDAFIENYIKTNRFRLAENYKLTTEFLKSRKIPYKEGSNAGLFVWADLFQPLRAQIDVTLQKEHREDLDRGQRTIESSLQDTLLKHKIFLALGADFGSDVPGWFRIVFAHEKTYLHLGLERMIKAIEAFRGQLE</sequence>
<dbReference type="InterPro" id="IPR015424">
    <property type="entry name" value="PyrdxlP-dep_Trfase"/>
</dbReference>
<evidence type="ECO:0000256" key="1">
    <source>
        <dbReference type="ARBA" id="ARBA00022898"/>
    </source>
</evidence>
<dbReference type="GO" id="GO:0030170">
    <property type="term" value="F:pyridoxal phosphate binding"/>
    <property type="evidence" value="ECO:0007669"/>
    <property type="project" value="InterPro"/>
</dbReference>
<keyword evidence="1" id="KW-0663">Pyridoxal phosphate</keyword>